<sequence>MTASKLEDGGKTKEKSPRRGKSRKSAAQIPKNATQPRQSHEGSTVIDISQTLFELFACDKCAILEDQDNPEYKYPSISGVRRHESFRRCGGEGTKAFCRPYQVCDSCYRPWFSKRAWQGHCARGCGGRPASRPRAPSSQGSVSSDEVTISAKGASGAQSQPSGNHSTYSPMFDRNNVTEMPYYATGRPVRKAGLKSHERTSSIASLLDPIPRSLPSTSKSVLQKRLSSGWPPMFLVPTP</sequence>
<gene>
    <name evidence="2" type="ORF">BS47DRAFT_292471</name>
</gene>
<organism evidence="2 3">
    <name type="scientific">Hydnum rufescens UP504</name>
    <dbReference type="NCBI Taxonomy" id="1448309"/>
    <lineage>
        <taxon>Eukaryota</taxon>
        <taxon>Fungi</taxon>
        <taxon>Dikarya</taxon>
        <taxon>Basidiomycota</taxon>
        <taxon>Agaricomycotina</taxon>
        <taxon>Agaricomycetes</taxon>
        <taxon>Cantharellales</taxon>
        <taxon>Hydnaceae</taxon>
        <taxon>Hydnum</taxon>
    </lineage>
</organism>
<evidence type="ECO:0000313" key="3">
    <source>
        <dbReference type="Proteomes" id="UP000886523"/>
    </source>
</evidence>
<feature type="compositionally biased region" description="Polar residues" evidence="1">
    <location>
        <begin position="156"/>
        <end position="169"/>
    </location>
</feature>
<protein>
    <submittedName>
        <fullName evidence="2">Uncharacterized protein</fullName>
    </submittedName>
</protein>
<feature type="compositionally biased region" description="Basic and acidic residues" evidence="1">
    <location>
        <begin position="1"/>
        <end position="17"/>
    </location>
</feature>
<evidence type="ECO:0000256" key="1">
    <source>
        <dbReference type="SAM" id="MobiDB-lite"/>
    </source>
</evidence>
<feature type="region of interest" description="Disordered" evidence="1">
    <location>
        <begin position="123"/>
        <end position="171"/>
    </location>
</feature>
<feature type="compositionally biased region" description="Polar residues" evidence="1">
    <location>
        <begin position="136"/>
        <end position="147"/>
    </location>
</feature>
<evidence type="ECO:0000313" key="2">
    <source>
        <dbReference type="EMBL" id="KAF9518354.1"/>
    </source>
</evidence>
<reference evidence="2" key="1">
    <citation type="journal article" date="2020" name="Nat. Commun.">
        <title>Large-scale genome sequencing of mycorrhizal fungi provides insights into the early evolution of symbiotic traits.</title>
        <authorList>
            <person name="Miyauchi S."/>
            <person name="Kiss E."/>
            <person name="Kuo A."/>
            <person name="Drula E."/>
            <person name="Kohler A."/>
            <person name="Sanchez-Garcia M."/>
            <person name="Morin E."/>
            <person name="Andreopoulos B."/>
            <person name="Barry K.W."/>
            <person name="Bonito G."/>
            <person name="Buee M."/>
            <person name="Carver A."/>
            <person name="Chen C."/>
            <person name="Cichocki N."/>
            <person name="Clum A."/>
            <person name="Culley D."/>
            <person name="Crous P.W."/>
            <person name="Fauchery L."/>
            <person name="Girlanda M."/>
            <person name="Hayes R.D."/>
            <person name="Keri Z."/>
            <person name="LaButti K."/>
            <person name="Lipzen A."/>
            <person name="Lombard V."/>
            <person name="Magnuson J."/>
            <person name="Maillard F."/>
            <person name="Murat C."/>
            <person name="Nolan M."/>
            <person name="Ohm R.A."/>
            <person name="Pangilinan J."/>
            <person name="Pereira M.F."/>
            <person name="Perotto S."/>
            <person name="Peter M."/>
            <person name="Pfister S."/>
            <person name="Riley R."/>
            <person name="Sitrit Y."/>
            <person name="Stielow J.B."/>
            <person name="Szollosi G."/>
            <person name="Zifcakova L."/>
            <person name="Stursova M."/>
            <person name="Spatafora J.W."/>
            <person name="Tedersoo L."/>
            <person name="Vaario L.M."/>
            <person name="Yamada A."/>
            <person name="Yan M."/>
            <person name="Wang P."/>
            <person name="Xu J."/>
            <person name="Bruns T."/>
            <person name="Baldrian P."/>
            <person name="Vilgalys R."/>
            <person name="Dunand C."/>
            <person name="Henrissat B."/>
            <person name="Grigoriev I.V."/>
            <person name="Hibbett D."/>
            <person name="Nagy L.G."/>
            <person name="Martin F.M."/>
        </authorList>
    </citation>
    <scope>NUCLEOTIDE SEQUENCE</scope>
    <source>
        <strain evidence="2">UP504</strain>
    </source>
</reference>
<proteinExistence type="predicted"/>
<comment type="caution">
    <text evidence="2">The sequence shown here is derived from an EMBL/GenBank/DDBJ whole genome shotgun (WGS) entry which is preliminary data.</text>
</comment>
<dbReference type="AlphaFoldDB" id="A0A9P6B6D0"/>
<dbReference type="Proteomes" id="UP000886523">
    <property type="component" value="Unassembled WGS sequence"/>
</dbReference>
<name>A0A9P6B6D0_9AGAM</name>
<accession>A0A9P6B6D0</accession>
<keyword evidence="3" id="KW-1185">Reference proteome</keyword>
<dbReference type="EMBL" id="MU128925">
    <property type="protein sequence ID" value="KAF9518354.1"/>
    <property type="molecule type" value="Genomic_DNA"/>
</dbReference>
<feature type="region of interest" description="Disordered" evidence="1">
    <location>
        <begin position="1"/>
        <end position="43"/>
    </location>
</feature>